<dbReference type="EMBL" id="NGUP01000003">
    <property type="protein sequence ID" value="OWS69751.1"/>
    <property type="molecule type" value="Genomic_DNA"/>
</dbReference>
<evidence type="ECO:0000313" key="2">
    <source>
        <dbReference type="Proteomes" id="UP000197528"/>
    </source>
</evidence>
<dbReference type="InterPro" id="IPR015946">
    <property type="entry name" value="KH_dom-like_a/b"/>
</dbReference>
<protein>
    <submittedName>
        <fullName evidence="1">Osmotically inducible protein OsmC</fullName>
    </submittedName>
</protein>
<evidence type="ECO:0000313" key="1">
    <source>
        <dbReference type="EMBL" id="OWS69751.1"/>
    </source>
</evidence>
<name>A0A254PYV4_9BURK</name>
<dbReference type="OrthoDB" id="9789573at2"/>
<dbReference type="InterPro" id="IPR036102">
    <property type="entry name" value="OsmC/Ohrsf"/>
</dbReference>
<dbReference type="AlphaFoldDB" id="A0A254PYV4"/>
<dbReference type="Pfam" id="PF02566">
    <property type="entry name" value="OsmC"/>
    <property type="match status" value="1"/>
</dbReference>
<dbReference type="Gene3D" id="3.30.300.20">
    <property type="match status" value="1"/>
</dbReference>
<accession>A0A254PYV4</accession>
<keyword evidence="2" id="KW-1185">Reference proteome</keyword>
<dbReference type="PANTHER" id="PTHR39624">
    <property type="entry name" value="PROTEIN INVOLVED IN RIMO-MEDIATED BETA-METHYLTHIOLATION OF RIBOSOMAL PROTEIN S12 YCAO"/>
    <property type="match status" value="1"/>
</dbReference>
<reference evidence="1 2" key="1">
    <citation type="submission" date="2017-05" db="EMBL/GenBank/DDBJ databases">
        <title>Genome of Polynucleobacter sp. MWH-Feld-100.</title>
        <authorList>
            <person name="Hahn M.W."/>
        </authorList>
    </citation>
    <scope>NUCLEOTIDE SEQUENCE [LARGE SCALE GENOMIC DNA]</scope>
    <source>
        <strain evidence="1 2">MWH-Feld-100</strain>
    </source>
</reference>
<dbReference type="PANTHER" id="PTHR39624:SF2">
    <property type="entry name" value="OSMC-LIKE PROTEIN"/>
    <property type="match status" value="1"/>
</dbReference>
<comment type="caution">
    <text evidence="1">The sequence shown here is derived from an EMBL/GenBank/DDBJ whole genome shotgun (WGS) entry which is preliminary data.</text>
</comment>
<dbReference type="SUPFAM" id="SSF82784">
    <property type="entry name" value="OsmC-like"/>
    <property type="match status" value="1"/>
</dbReference>
<sequence>MRKVESQFGEGPLQQKLSTGDLHFLSDAEVSKGGSGTGPSPHEYLGAALAACTSMTLKMYASRKAMGLENAIVIVDIERTDDVEKFTRDIQLIGNLSAAEKERLVEIANKCPIHKALAGQIQIKTQLVN</sequence>
<dbReference type="InterPro" id="IPR003718">
    <property type="entry name" value="OsmC/Ohr_fam"/>
</dbReference>
<dbReference type="Proteomes" id="UP000197528">
    <property type="component" value="Unassembled WGS sequence"/>
</dbReference>
<organism evidence="1 2">
    <name type="scientific">Polynucleobacter campilacus</name>
    <dbReference type="NCBI Taxonomy" id="1743163"/>
    <lineage>
        <taxon>Bacteria</taxon>
        <taxon>Pseudomonadati</taxon>
        <taxon>Pseudomonadota</taxon>
        <taxon>Betaproteobacteria</taxon>
        <taxon>Burkholderiales</taxon>
        <taxon>Burkholderiaceae</taxon>
        <taxon>Polynucleobacter</taxon>
    </lineage>
</organism>
<gene>
    <name evidence="1" type="ORF">CBI31_05280</name>
</gene>
<proteinExistence type="predicted"/>
<dbReference type="RefSeq" id="WP_088525357.1">
    <property type="nucleotide sequence ID" value="NZ_NGUP01000003.1"/>
</dbReference>